<keyword evidence="2" id="KW-0472">Membrane</keyword>
<evidence type="ECO:0000256" key="2">
    <source>
        <dbReference type="SAM" id="Phobius"/>
    </source>
</evidence>
<proteinExistence type="predicted"/>
<evidence type="ECO:0000256" key="1">
    <source>
        <dbReference type="SAM" id="MobiDB-lite"/>
    </source>
</evidence>
<dbReference type="EMBL" id="CABPSX010000002">
    <property type="protein sequence ID" value="VVG70665.1"/>
    <property type="molecule type" value="Genomic_DNA"/>
</dbReference>
<dbReference type="AlphaFoldDB" id="A0A5E5P319"/>
<dbReference type="Proteomes" id="UP000364291">
    <property type="component" value="Unassembled WGS sequence"/>
</dbReference>
<name>A0A5E5P319_9BURK</name>
<accession>A0A5E5P319</accession>
<reference evidence="3 4" key="1">
    <citation type="submission" date="2019-08" db="EMBL/GenBank/DDBJ databases">
        <authorList>
            <person name="Peeters C."/>
        </authorList>
    </citation>
    <scope>NUCLEOTIDE SEQUENCE [LARGE SCALE GENOMIC DNA]</scope>
    <source>
        <strain evidence="3 4">LMG 18089</strain>
    </source>
</reference>
<dbReference type="RefSeq" id="WP_191624821.1">
    <property type="nucleotide sequence ID" value="NZ_CABPSX010000002.1"/>
</dbReference>
<organism evidence="3 4">
    <name type="scientific">Pandoraea apista</name>
    <dbReference type="NCBI Taxonomy" id="93218"/>
    <lineage>
        <taxon>Bacteria</taxon>
        <taxon>Pseudomonadati</taxon>
        <taxon>Pseudomonadota</taxon>
        <taxon>Betaproteobacteria</taxon>
        <taxon>Burkholderiales</taxon>
        <taxon>Burkholderiaceae</taxon>
        <taxon>Pandoraea</taxon>
    </lineage>
</organism>
<feature type="region of interest" description="Disordered" evidence="1">
    <location>
        <begin position="81"/>
        <end position="107"/>
    </location>
</feature>
<evidence type="ECO:0000313" key="3">
    <source>
        <dbReference type="EMBL" id="VVG70665.1"/>
    </source>
</evidence>
<sequence>MPMTWIDVASDGVKIGVPALLTAIVSISVAVIGGRNSHRKETSANRRRLIENAVSGAEPFMRSFLLLMTETSNAARQVARAQDGGQTLSTAAIEEKRRPLAEQTEPNSEFHLQYHDAKKEVGLLILAGAEAEATILENLLDFSKKTRNDYFGSNSRGKLPSVTDVLGRIEQFSVMRSAFLTSCGRCYANL</sequence>
<protein>
    <recommendedName>
        <fullName evidence="5">Transmembrane protein</fullName>
    </recommendedName>
</protein>
<keyword evidence="2" id="KW-0812">Transmembrane</keyword>
<feature type="transmembrane region" description="Helical" evidence="2">
    <location>
        <begin position="15"/>
        <end position="33"/>
    </location>
</feature>
<evidence type="ECO:0008006" key="5">
    <source>
        <dbReference type="Google" id="ProtNLM"/>
    </source>
</evidence>
<gene>
    <name evidence="3" type="ORF">PAP18089_01629</name>
</gene>
<evidence type="ECO:0000313" key="4">
    <source>
        <dbReference type="Proteomes" id="UP000364291"/>
    </source>
</evidence>
<keyword evidence="2" id="KW-1133">Transmembrane helix</keyword>